<proteinExistence type="predicted"/>
<dbReference type="AlphaFoldDB" id="G2KN84"/>
<accession>G2KN84</accession>
<sequence length="55" mass="5991">MKNDLNALQAFLNVQAAVKRSDEVRAATKRLVPQISASCDGFMPLAFVALNLDNN</sequence>
<reference evidence="1 2" key="1">
    <citation type="journal article" date="2011" name="BMC Genomics">
        <title>Genomic insights into an obligate epibiotic bacterial predator: Micavibrio aeruginosavorus ARL-13.</title>
        <authorList>
            <person name="Wang Z."/>
            <person name="Kadouri D."/>
            <person name="Wu M."/>
        </authorList>
    </citation>
    <scope>NUCLEOTIDE SEQUENCE [LARGE SCALE GENOMIC DNA]</scope>
    <source>
        <strain evidence="1 2">ARL-13</strain>
    </source>
</reference>
<evidence type="ECO:0000313" key="2">
    <source>
        <dbReference type="Proteomes" id="UP000009286"/>
    </source>
</evidence>
<gene>
    <name evidence="1" type="ordered locus">MICA_1089</name>
</gene>
<protein>
    <submittedName>
        <fullName evidence="1">Uncharacterized protein</fullName>
    </submittedName>
</protein>
<evidence type="ECO:0000313" key="1">
    <source>
        <dbReference type="EMBL" id="AEP09417.1"/>
    </source>
</evidence>
<dbReference type="STRING" id="856793.MICA_1089"/>
<dbReference type="KEGG" id="mai:MICA_1089"/>
<keyword evidence="2" id="KW-1185">Reference proteome</keyword>
<dbReference type="Proteomes" id="UP000009286">
    <property type="component" value="Chromosome"/>
</dbReference>
<dbReference type="RefSeq" id="WP_014102640.1">
    <property type="nucleotide sequence ID" value="NC_016026.1"/>
</dbReference>
<dbReference type="HOGENOM" id="CLU_3027150_0_0_5"/>
<dbReference type="EMBL" id="CP002382">
    <property type="protein sequence ID" value="AEP09417.1"/>
    <property type="molecule type" value="Genomic_DNA"/>
</dbReference>
<organism evidence="1 2">
    <name type="scientific">Micavibrio aeruginosavorus (strain ARL-13)</name>
    <dbReference type="NCBI Taxonomy" id="856793"/>
    <lineage>
        <taxon>Bacteria</taxon>
        <taxon>Pseudomonadati</taxon>
        <taxon>Bdellovibrionota</taxon>
        <taxon>Bdellovibrionia</taxon>
        <taxon>Bdellovibrionales</taxon>
        <taxon>Pseudobdellovibrionaceae</taxon>
        <taxon>Micavibrio</taxon>
    </lineage>
</organism>
<name>G2KN84_MICAA</name>